<dbReference type="GO" id="GO:0009307">
    <property type="term" value="P:DNA restriction-modification system"/>
    <property type="evidence" value="ECO:0007669"/>
    <property type="project" value="InterPro"/>
</dbReference>
<dbReference type="PANTHER" id="PTHR30015:SF6">
    <property type="entry name" value="SLL1429 PROTEIN"/>
    <property type="match status" value="1"/>
</dbReference>
<organism evidence="3 4">
    <name type="scientific">Spinactinospora alkalitolerans</name>
    <dbReference type="NCBI Taxonomy" id="687207"/>
    <lineage>
        <taxon>Bacteria</taxon>
        <taxon>Bacillati</taxon>
        <taxon>Actinomycetota</taxon>
        <taxon>Actinomycetes</taxon>
        <taxon>Streptosporangiales</taxon>
        <taxon>Nocardiopsidaceae</taxon>
        <taxon>Spinactinospora</taxon>
    </lineage>
</organism>
<keyword evidence="1" id="KW-0812">Transmembrane</keyword>
<sequence length="190" mass="20331">MLAALLIGGVLWQWVTARAEHPWLWVTGAALPAVVGIAAVLWLFQRLRAGRRREFLARNADLSYIDGLTGRAFEHYVAELLRRDGCRRVTVVGGAGDGGIDITGAAPGGRPFVVQCKLHSTPVRPGAVREFQGVLHVTHRGRVGVFVASHGYTSAARAAADGILLVDREGLALWAAGRWRPDLAGSEPAA</sequence>
<evidence type="ECO:0000313" key="4">
    <source>
        <dbReference type="Proteomes" id="UP000589036"/>
    </source>
</evidence>
<reference evidence="3 4" key="1">
    <citation type="submission" date="2020-07" db="EMBL/GenBank/DDBJ databases">
        <title>Sequencing the genomes of 1000 actinobacteria strains.</title>
        <authorList>
            <person name="Klenk H.-P."/>
        </authorList>
    </citation>
    <scope>NUCLEOTIDE SEQUENCE [LARGE SCALE GENOMIC DNA]</scope>
    <source>
        <strain evidence="3 4">CXB654</strain>
    </source>
</reference>
<proteinExistence type="predicted"/>
<keyword evidence="4" id="KW-1185">Reference proteome</keyword>
<keyword evidence="1" id="KW-0472">Membrane</keyword>
<evidence type="ECO:0000256" key="1">
    <source>
        <dbReference type="SAM" id="Phobius"/>
    </source>
</evidence>
<gene>
    <name evidence="3" type="ORF">HDA32_005675</name>
</gene>
<evidence type="ECO:0000313" key="3">
    <source>
        <dbReference type="EMBL" id="NYE50555.1"/>
    </source>
</evidence>
<dbReference type="InterPro" id="IPR007560">
    <property type="entry name" value="Restrct_endonuc_IV_Mrr"/>
</dbReference>
<feature type="domain" description="Restriction endonuclease type IV Mrr" evidence="2">
    <location>
        <begin position="66"/>
        <end position="173"/>
    </location>
</feature>
<dbReference type="InterPro" id="IPR011335">
    <property type="entry name" value="Restrct_endonuc-II-like"/>
</dbReference>
<dbReference type="Gene3D" id="3.40.1350.10">
    <property type="match status" value="1"/>
</dbReference>
<keyword evidence="1" id="KW-1133">Transmembrane helix</keyword>
<dbReference type="RefSeq" id="WP_179646016.1">
    <property type="nucleotide sequence ID" value="NZ_BAAAYY010000006.1"/>
</dbReference>
<dbReference type="Pfam" id="PF04471">
    <property type="entry name" value="Mrr_cat"/>
    <property type="match status" value="1"/>
</dbReference>
<feature type="transmembrane region" description="Helical" evidence="1">
    <location>
        <begin position="27"/>
        <end position="44"/>
    </location>
</feature>
<dbReference type="GO" id="GO:0003677">
    <property type="term" value="F:DNA binding"/>
    <property type="evidence" value="ECO:0007669"/>
    <property type="project" value="InterPro"/>
</dbReference>
<comment type="caution">
    <text evidence="3">The sequence shown here is derived from an EMBL/GenBank/DDBJ whole genome shotgun (WGS) entry which is preliminary data.</text>
</comment>
<dbReference type="GO" id="GO:0015666">
    <property type="term" value="F:restriction endodeoxyribonuclease activity"/>
    <property type="evidence" value="ECO:0007669"/>
    <property type="project" value="TreeGrafter"/>
</dbReference>
<dbReference type="Proteomes" id="UP000589036">
    <property type="component" value="Unassembled WGS sequence"/>
</dbReference>
<dbReference type="SUPFAM" id="SSF52980">
    <property type="entry name" value="Restriction endonuclease-like"/>
    <property type="match status" value="1"/>
</dbReference>
<dbReference type="AlphaFoldDB" id="A0A852U4U2"/>
<dbReference type="EMBL" id="JACCCC010000001">
    <property type="protein sequence ID" value="NYE50555.1"/>
    <property type="molecule type" value="Genomic_DNA"/>
</dbReference>
<dbReference type="InterPro" id="IPR052906">
    <property type="entry name" value="Type_IV_Methyl-Rstrct_Enzyme"/>
</dbReference>
<evidence type="ECO:0000259" key="2">
    <source>
        <dbReference type="Pfam" id="PF04471"/>
    </source>
</evidence>
<accession>A0A852U4U2</accession>
<protein>
    <submittedName>
        <fullName evidence="3">Restriction system protein</fullName>
    </submittedName>
</protein>
<dbReference type="InterPro" id="IPR011856">
    <property type="entry name" value="tRNA_endonuc-like_dom_sf"/>
</dbReference>
<dbReference type="PANTHER" id="PTHR30015">
    <property type="entry name" value="MRR RESTRICTION SYSTEM PROTEIN"/>
    <property type="match status" value="1"/>
</dbReference>
<name>A0A852U4U2_9ACTN</name>